<protein>
    <submittedName>
        <fullName evidence="1">Uncharacterized protein</fullName>
    </submittedName>
</protein>
<dbReference type="AlphaFoldDB" id="I3YI26"/>
<dbReference type="KEGG" id="afd:Alfi_0236"/>
<dbReference type="Proteomes" id="UP000006052">
    <property type="component" value="Chromosome"/>
</dbReference>
<evidence type="ECO:0000313" key="2">
    <source>
        <dbReference type="Proteomes" id="UP000006052"/>
    </source>
</evidence>
<accession>I3YI26</accession>
<dbReference type="HOGENOM" id="CLU_3264707_0_0_10"/>
<dbReference type="EMBL" id="CP003274">
    <property type="protein sequence ID" value="AFL76644.1"/>
    <property type="molecule type" value="Genomic_DNA"/>
</dbReference>
<gene>
    <name evidence="1" type="ordered locus">Alfi_0236</name>
</gene>
<reference evidence="2" key="1">
    <citation type="journal article" date="2013" name="Stand. Genomic Sci.">
        <title>Complete genome sequence of the bile-resistant pigment-producing anaerobe Alistipes finegoldii type strain (AHN2437(T)).</title>
        <authorList>
            <person name="Mavromatis K."/>
            <person name="Stackebrandt E."/>
            <person name="Munk C."/>
            <person name="Lapidus A."/>
            <person name="Nolan M."/>
            <person name="Lucas S."/>
            <person name="Hammon N."/>
            <person name="Deshpande S."/>
            <person name="Cheng J.F."/>
            <person name="Tapia R."/>
            <person name="Goodwin L.A."/>
            <person name="Pitluck S."/>
            <person name="Liolios K."/>
            <person name="Pagani I."/>
            <person name="Ivanova N."/>
            <person name="Mikhailova N."/>
            <person name="Huntemann M."/>
            <person name="Pati A."/>
            <person name="Chen A."/>
            <person name="Palaniappan K."/>
            <person name="Land M."/>
            <person name="Hauser L."/>
            <person name="Rohde M."/>
            <person name="Gronow S."/>
            <person name="Goker M."/>
            <person name="Detter J.C."/>
            <person name="Bristow J."/>
            <person name="Eisen J.A."/>
            <person name="Markowitz V."/>
            <person name="Hugenholtz P."/>
            <person name="Kyrpides N.C."/>
            <person name="Klenk H.P."/>
            <person name="Woyke T."/>
        </authorList>
    </citation>
    <scope>NUCLEOTIDE SEQUENCE</scope>
    <source>
        <strain evidence="2">DSM 17242 / JCM 16770 / AHN 2437 / CCUG 46020 / CIP 107999</strain>
    </source>
</reference>
<sequence length="41" mass="4638">MRAEGCFMAFSIRMKKCRAAFAARRRVIPAGFEPTTDSLED</sequence>
<name>I3YI26_ALIFI</name>
<proteinExistence type="predicted"/>
<evidence type="ECO:0000313" key="1">
    <source>
        <dbReference type="EMBL" id="AFL76644.1"/>
    </source>
</evidence>
<organism evidence="1 2">
    <name type="scientific">Alistipes finegoldii (strain DSM 17242 / JCM 16770 / CCUG 46020 / CIP 107999 / KCTC 15236 / AHN 2437)</name>
    <dbReference type="NCBI Taxonomy" id="679935"/>
    <lineage>
        <taxon>Bacteria</taxon>
        <taxon>Pseudomonadati</taxon>
        <taxon>Bacteroidota</taxon>
        <taxon>Bacteroidia</taxon>
        <taxon>Bacteroidales</taxon>
        <taxon>Rikenellaceae</taxon>
        <taxon>Alistipes</taxon>
    </lineage>
</organism>